<sequence>MKNFDVSNDEIISFPFTNVSNFEWKIHFKFLNKVNSKMSAINIFVHPQAMLVLSNHYSRMEVDNQNVPLKYHVGFLLGNYDGPKIVVTTALEAIVNERDGKLRLNTNFSRQELELHNTVYPNDIPIGWYVLDKCSNKELLQISEALSAFDKFENLLLGEFFPDAENKPPLCLFEPKGDTFIPVDYSYETELAERIAMISLQSEGNAESQIQFTAKAFQSLDNDLSIIETYLEKVSKGELPFDPTLMRACANVSQWWDHSIKGVNPGEEEDDEEEDRAEEQASVALLTGSMLEVITSLLEKMKSAK</sequence>
<organism evidence="4 5">
    <name type="scientific">Tritrichomonas foetus</name>
    <dbReference type="NCBI Taxonomy" id="1144522"/>
    <lineage>
        <taxon>Eukaryota</taxon>
        <taxon>Metamonada</taxon>
        <taxon>Parabasalia</taxon>
        <taxon>Tritrichomonadida</taxon>
        <taxon>Tritrichomonadidae</taxon>
        <taxon>Tritrichomonas</taxon>
    </lineage>
</organism>
<dbReference type="Pfam" id="PF13012">
    <property type="entry name" value="MitMem_reg"/>
    <property type="match status" value="1"/>
</dbReference>
<dbReference type="VEuPathDB" id="TrichDB:TRFO_23464"/>
<proteinExistence type="predicted"/>
<dbReference type="RefSeq" id="XP_068361244.1">
    <property type="nucleotide sequence ID" value="XM_068503168.1"/>
</dbReference>
<evidence type="ECO:0000259" key="2">
    <source>
        <dbReference type="Pfam" id="PF01398"/>
    </source>
</evidence>
<evidence type="ECO:0000313" key="4">
    <source>
        <dbReference type="EMBL" id="OHT08108.1"/>
    </source>
</evidence>
<dbReference type="GO" id="GO:0008237">
    <property type="term" value="F:metallopeptidase activity"/>
    <property type="evidence" value="ECO:0007669"/>
    <property type="project" value="InterPro"/>
</dbReference>
<dbReference type="Gene3D" id="3.40.140.10">
    <property type="entry name" value="Cytidine Deaminase, domain 2"/>
    <property type="match status" value="1"/>
</dbReference>
<name>A0A1J4KEG3_9EUKA</name>
<feature type="compositionally biased region" description="Acidic residues" evidence="1">
    <location>
        <begin position="266"/>
        <end position="277"/>
    </location>
</feature>
<dbReference type="OrthoDB" id="25498at2759"/>
<evidence type="ECO:0000256" key="1">
    <source>
        <dbReference type="SAM" id="MobiDB-lite"/>
    </source>
</evidence>
<dbReference type="Pfam" id="PF01398">
    <property type="entry name" value="JAB"/>
    <property type="match status" value="1"/>
</dbReference>
<dbReference type="EMBL" id="MLAK01000677">
    <property type="protein sequence ID" value="OHT08108.1"/>
    <property type="molecule type" value="Genomic_DNA"/>
</dbReference>
<dbReference type="GeneID" id="94837872"/>
<dbReference type="PANTHER" id="PTHR10540:SF7">
    <property type="entry name" value="26S PROTEASOME NON-ATPASE REGULATORY SUBUNIT 7"/>
    <property type="match status" value="1"/>
</dbReference>
<feature type="domain" description="JAB1/MPN/MOV34 metalloenzyme" evidence="2">
    <location>
        <begin position="42"/>
        <end position="129"/>
    </location>
</feature>
<comment type="caution">
    <text evidence="4">The sequence shown here is derived from an EMBL/GenBank/DDBJ whole genome shotgun (WGS) entry which is preliminary data.</text>
</comment>
<dbReference type="PANTHER" id="PTHR10540">
    <property type="entry name" value="EUKARYOTIC TRANSLATION INITIATION FACTOR 3 SUBUNIT F-RELATED"/>
    <property type="match status" value="1"/>
</dbReference>
<dbReference type="InterPro" id="IPR024969">
    <property type="entry name" value="EIF3F/CSN6-like_C"/>
</dbReference>
<accession>A0A1J4KEG3</accession>
<dbReference type="InterPro" id="IPR000555">
    <property type="entry name" value="JAMM/MPN+_dom"/>
</dbReference>
<evidence type="ECO:0000259" key="3">
    <source>
        <dbReference type="Pfam" id="PF13012"/>
    </source>
</evidence>
<dbReference type="GO" id="GO:0000502">
    <property type="term" value="C:proteasome complex"/>
    <property type="evidence" value="ECO:0007669"/>
    <property type="project" value="TreeGrafter"/>
</dbReference>
<dbReference type="AlphaFoldDB" id="A0A1J4KEG3"/>
<dbReference type="GO" id="GO:0043161">
    <property type="term" value="P:proteasome-mediated ubiquitin-dependent protein catabolic process"/>
    <property type="evidence" value="ECO:0007669"/>
    <property type="project" value="TreeGrafter"/>
</dbReference>
<feature type="domain" description="EIF3F/CSN6-like C-terminal" evidence="3">
    <location>
        <begin position="201"/>
        <end position="254"/>
    </location>
</feature>
<protein>
    <submittedName>
        <fullName evidence="4">Uncharacterized protein</fullName>
    </submittedName>
</protein>
<gene>
    <name evidence="4" type="ORF">TRFO_23464</name>
</gene>
<evidence type="ECO:0000313" key="5">
    <source>
        <dbReference type="Proteomes" id="UP000179807"/>
    </source>
</evidence>
<dbReference type="Proteomes" id="UP000179807">
    <property type="component" value="Unassembled WGS sequence"/>
</dbReference>
<keyword evidence="5" id="KW-1185">Reference proteome</keyword>
<feature type="region of interest" description="Disordered" evidence="1">
    <location>
        <begin position="260"/>
        <end position="280"/>
    </location>
</feature>
<reference evidence="4" key="1">
    <citation type="submission" date="2016-10" db="EMBL/GenBank/DDBJ databases">
        <authorList>
            <person name="Benchimol M."/>
            <person name="Almeida L.G."/>
            <person name="Vasconcelos A.T."/>
            <person name="Perreira-Neves A."/>
            <person name="Rosa I.A."/>
            <person name="Tasca T."/>
            <person name="Bogo M.R."/>
            <person name="de Souza W."/>
        </authorList>
    </citation>
    <scope>NUCLEOTIDE SEQUENCE [LARGE SCALE GENOMIC DNA]</scope>
    <source>
        <strain evidence="4">K</strain>
    </source>
</reference>